<reference evidence="3 5" key="2">
    <citation type="journal article" date="2015" name="Genome Announc.">
        <title>Expanding the biotechnology potential of lactobacilli through comparative genomics of 213 strains and associated genera.</title>
        <authorList>
            <person name="Sun Z."/>
            <person name="Harris H.M."/>
            <person name="McCann A."/>
            <person name="Guo C."/>
            <person name="Argimon S."/>
            <person name="Zhang W."/>
            <person name="Yang X."/>
            <person name="Jeffery I.B."/>
            <person name="Cooney J.C."/>
            <person name="Kagawa T.F."/>
            <person name="Liu W."/>
            <person name="Song Y."/>
            <person name="Salvetti E."/>
            <person name="Wrobel A."/>
            <person name="Rasinkangas P."/>
            <person name="Parkhill J."/>
            <person name="Rea M.C."/>
            <person name="O'Sullivan O."/>
            <person name="Ritari J."/>
            <person name="Douillard F.P."/>
            <person name="Paul Ross R."/>
            <person name="Yang R."/>
            <person name="Briner A.E."/>
            <person name="Felis G.E."/>
            <person name="de Vos W.M."/>
            <person name="Barrangou R."/>
            <person name="Klaenhammer T.R."/>
            <person name="Caufield P.W."/>
            <person name="Cui Y."/>
            <person name="Zhang H."/>
            <person name="O'Toole P.W."/>
        </authorList>
    </citation>
    <scope>NUCLEOTIDE SEQUENCE [LARGE SCALE GENOMIC DNA]</scope>
    <source>
        <strain evidence="3 5">DSM 18382</strain>
    </source>
</reference>
<evidence type="ECO:0000313" key="4">
    <source>
        <dbReference type="Proteomes" id="UP000019488"/>
    </source>
</evidence>
<dbReference type="Proteomes" id="UP000051966">
    <property type="component" value="Unassembled WGS sequence"/>
</dbReference>
<proteinExistence type="predicted"/>
<gene>
    <name evidence="3" type="ORF">FD41_GL002011</name>
    <name evidence="2" type="ORF">JCM14108_2207</name>
</gene>
<evidence type="ECO:0000313" key="5">
    <source>
        <dbReference type="Proteomes" id="UP000051966"/>
    </source>
</evidence>
<dbReference type="STRING" id="1423743.FD41_GL002011"/>
<keyword evidence="5" id="KW-1185">Reference proteome</keyword>
<evidence type="ECO:0000313" key="2">
    <source>
        <dbReference type="EMBL" id="GAF37189.1"/>
    </source>
</evidence>
<evidence type="ECO:0000313" key="3">
    <source>
        <dbReference type="EMBL" id="KRM10835.1"/>
    </source>
</evidence>
<dbReference type="EMBL" id="BAKI01000026">
    <property type="protein sequence ID" value="GAF37189.1"/>
    <property type="molecule type" value="Genomic_DNA"/>
</dbReference>
<dbReference type="OrthoDB" id="2148857at2"/>
<dbReference type="eggNOG" id="ENOG5030GGE">
    <property type="taxonomic scope" value="Bacteria"/>
</dbReference>
<comment type="caution">
    <text evidence="2">The sequence shown here is derived from an EMBL/GenBank/DDBJ whole genome shotgun (WGS) entry which is preliminary data.</text>
</comment>
<dbReference type="EMBL" id="AZFY01000028">
    <property type="protein sequence ID" value="KRM10835.1"/>
    <property type="molecule type" value="Genomic_DNA"/>
</dbReference>
<protein>
    <submittedName>
        <fullName evidence="2">Uncharacterized protein</fullName>
    </submittedName>
</protein>
<feature type="region of interest" description="Disordered" evidence="1">
    <location>
        <begin position="150"/>
        <end position="184"/>
    </location>
</feature>
<accession>X0PB69</accession>
<sequence length="184" mass="20721">MDRDVTNFIADVTDEKITRQTFKTSLADLIAHPDEKMAPIYDYVEEQLNEGRLAVGELLVDDADVVISLETNLINLPLQDIKRIDKMISDEDKLPVNVYIVMSSPYVNVSGLRIDEVSSADDFISHLDQYLPMMNDWVADHLAAVQENMKTQAEKEAAEKKAAKEPAKAKTKKTVKAKKTVQKK</sequence>
<organism evidence="2 4">
    <name type="scientific">Lentilactobacillus farraginis DSM 18382 = JCM 14108</name>
    <dbReference type="NCBI Taxonomy" id="1423743"/>
    <lineage>
        <taxon>Bacteria</taxon>
        <taxon>Bacillati</taxon>
        <taxon>Bacillota</taxon>
        <taxon>Bacilli</taxon>
        <taxon>Lactobacillales</taxon>
        <taxon>Lactobacillaceae</taxon>
        <taxon>Lentilactobacillus</taxon>
    </lineage>
</organism>
<dbReference type="PATRIC" id="fig|1423743.5.peg.2071"/>
<reference evidence="2" key="1">
    <citation type="journal article" date="2014" name="Genome Announc.">
        <title>Draft Genome Sequences of Two Lactobacillus Strains, L. farraginis JCM 14108T and L. composti JCM 14202T, Isolated from Compost of Distilled Shochu Residue.</title>
        <authorList>
            <person name="Yuki M."/>
            <person name="Oshima K."/>
            <person name="Suda W."/>
            <person name="Kitahara M."/>
            <person name="Kitamura K."/>
            <person name="Iida T."/>
            <person name="Hattori M."/>
            <person name="Ohkuma M."/>
        </authorList>
    </citation>
    <scope>NUCLEOTIDE SEQUENCE [LARGE SCALE GENOMIC DNA]</scope>
    <source>
        <strain evidence="2">JCM 14108</strain>
    </source>
</reference>
<dbReference type="Proteomes" id="UP000019488">
    <property type="component" value="Unassembled WGS sequence"/>
</dbReference>
<feature type="compositionally biased region" description="Basic and acidic residues" evidence="1">
    <location>
        <begin position="152"/>
        <end position="168"/>
    </location>
</feature>
<feature type="compositionally biased region" description="Basic residues" evidence="1">
    <location>
        <begin position="169"/>
        <end position="184"/>
    </location>
</feature>
<dbReference type="AlphaFoldDB" id="X0PB69"/>
<name>X0PB69_9LACO</name>
<dbReference type="RefSeq" id="WP_035180327.1">
    <property type="nucleotide sequence ID" value="NZ_AZFY01000028.1"/>
</dbReference>
<evidence type="ECO:0000256" key="1">
    <source>
        <dbReference type="SAM" id="MobiDB-lite"/>
    </source>
</evidence>